<dbReference type="RefSeq" id="WP_318954330.1">
    <property type="nucleotide sequence ID" value="NZ_CP137555.1"/>
</dbReference>
<dbReference type="EMBL" id="CP137555">
    <property type="protein sequence ID" value="WOX05867.1"/>
    <property type="molecule type" value="Genomic_DNA"/>
</dbReference>
<keyword evidence="2" id="KW-1185">Reference proteome</keyword>
<dbReference type="KEGG" id="mpaf:R5R33_01580"/>
<sequence>MHVYDPLKAQIRWLQLHLNPAVPLSPSQIQVHVYRDQVDTAALDRLNACFQQQLPLPAHTPESYTAFILCKPFLAEDRLDVHALECLGDDGKPNGELWVKLKSGAALAVAFGVPGGEQELPLQALQQYLLGEITLPGLEARTLQDGPSWLCTALETSGDAWQLPVLETPLDVPERFAGHCYMKLVTKHHPACRKPTLATEENNQ</sequence>
<protein>
    <submittedName>
        <fullName evidence="1">Uncharacterized protein</fullName>
    </submittedName>
</protein>
<organism evidence="1 2">
    <name type="scientific">Microbulbifer pacificus</name>
    <dbReference type="NCBI Taxonomy" id="407164"/>
    <lineage>
        <taxon>Bacteria</taxon>
        <taxon>Pseudomonadati</taxon>
        <taxon>Pseudomonadota</taxon>
        <taxon>Gammaproteobacteria</taxon>
        <taxon>Cellvibrionales</taxon>
        <taxon>Microbulbiferaceae</taxon>
        <taxon>Microbulbifer</taxon>
    </lineage>
</organism>
<evidence type="ECO:0000313" key="2">
    <source>
        <dbReference type="Proteomes" id="UP001302477"/>
    </source>
</evidence>
<proteinExistence type="predicted"/>
<dbReference type="AlphaFoldDB" id="A0AAU0N0Q5"/>
<reference evidence="1 2" key="1">
    <citation type="submission" date="2023-10" db="EMBL/GenBank/DDBJ databases">
        <title>Description of Microbulbifer bruguierae sp. nov., isolated from the sediments of mangrove plant Bruguiera sexangula and comparative genomic analyses of the genus Microbulbifer.</title>
        <authorList>
            <person name="Long M."/>
        </authorList>
    </citation>
    <scope>NUCLEOTIDE SEQUENCE [LARGE SCALE GENOMIC DNA]</scope>
    <source>
        <strain evidence="1 2">SPO729</strain>
    </source>
</reference>
<accession>A0AAU0N0Q5</accession>
<gene>
    <name evidence="1" type="ORF">R5R33_01580</name>
</gene>
<dbReference type="Proteomes" id="UP001302477">
    <property type="component" value="Chromosome"/>
</dbReference>
<evidence type="ECO:0000313" key="1">
    <source>
        <dbReference type="EMBL" id="WOX05867.1"/>
    </source>
</evidence>
<name>A0AAU0N0Q5_9GAMM</name>